<dbReference type="AlphaFoldDB" id="A0A5M9QNU7"/>
<dbReference type="GO" id="GO:0003677">
    <property type="term" value="F:DNA binding"/>
    <property type="evidence" value="ECO:0007669"/>
    <property type="project" value="InterPro"/>
</dbReference>
<dbReference type="Proteomes" id="UP000323707">
    <property type="component" value="Unassembled WGS sequence"/>
</dbReference>
<comment type="caution">
    <text evidence="2">The sequence shown here is derived from an EMBL/GenBank/DDBJ whole genome shotgun (WGS) entry which is preliminary data.</text>
</comment>
<dbReference type="SUPFAM" id="SSF52540">
    <property type="entry name" value="P-loop containing nucleoside triphosphate hydrolases"/>
    <property type="match status" value="1"/>
</dbReference>
<reference evidence="2 3" key="1">
    <citation type="submission" date="2019-09" db="EMBL/GenBank/DDBJ databases">
        <title>Draft genome sequence of various Type strains from the CCUG.</title>
        <authorList>
            <person name="Pineiro-Iglesias B."/>
            <person name="Tunovic T."/>
            <person name="Unosson C."/>
            <person name="Inganas E."/>
            <person name="Ohlen M."/>
            <person name="Cardew S."/>
            <person name="Jensie-Markopoulos S."/>
            <person name="Salva-Serra F."/>
            <person name="Jaen-Luchoro D."/>
            <person name="Karlsson R."/>
            <person name="Svensson-Stadler L."/>
            <person name="Chun J."/>
            <person name="Moore E."/>
        </authorList>
    </citation>
    <scope>NUCLEOTIDE SEQUENCE [LARGE SCALE GENOMIC DNA]</scope>
    <source>
        <strain evidence="2 3">CCUG 32756T</strain>
    </source>
</reference>
<dbReference type="Pfam" id="PF04851">
    <property type="entry name" value="ResIII"/>
    <property type="match status" value="1"/>
</dbReference>
<feature type="domain" description="Helicase ATP-binding" evidence="1">
    <location>
        <begin position="96"/>
        <end position="273"/>
    </location>
</feature>
<sequence>MTKKQSLILKDITDKKLQSFSELFESLDLVSFNGSISLQEYQVAALQKALCSLKLYRDDTKELCYEYKQAFKYNAIKLDSKKGLDIKEFCNMASFWMATGSGKSIVMIKLISLMQRLMKNGEIESKPIMLLVPNDKILDQFKTHIQSFNAYQPIQITCKEIKAYDNQSLLGFENVVFLGRSDLLDIKENVGKDSKAKRLNYDDLMREKGWYILLDEAHKGDSKDSIRKSYIRDLAKGRERQEYPHGFIFNFSATFDNDIELFTCAFNYNLEKFNNDGYGKNIVVLDSNLKAFKDSKVDSSDEKLERILESFILFVGIKQELKSLKARFENLHYHNPLIIAVADKVNTKDAGIKLYFEAIMKILQDSKDISEIAKNLAKKLESSNIYFAEKEMNKDFLERLAKVDSKDLREQIFYAKETSSLECCKIKGNNKELAFKSKNATKPFLLLNIGSIKEWEKSYLDGLGIESGEDMAKGYFEELNHKESPIQIMMGSKVFSEGWDSNRVNFINFINIGSKKAKKYVLQTIGRGVRIEPFKDVRKRLKASNTLEYNTKDSLGDGSLGIESVFIMATENEAIEWILKGLEGFRFQSKLTGFKRNKTLEPLLVPSYKNSHKSNETFVISHYDFERLSKYIESYDEDILLVSSGINRVDLGFSTLQKIQQKMRDEASVSLEIKGNMPKLKAQNALHSMDRFFHTPLLELEKFVPCEDSITHFKDFMLSGDGLSEMIIKEMNKAVKELAQTKQAKSIDALKKEFEKGKISLDEYTEQIQAKPTQRVEKHSYVITAELAKHYYSPMVLESYKDSTIHINYAISERSEIEFLEDLQKYLQDSKNAFKDYEWCFSKIVETKDSIFIPYFDTQSQEQRKFYPDFIFWLKHKQSGDYKIIFVDPKGLSFEANARDKLQGFKELFCDKKLDFQGLDLEVALYFYNKESSVPKDFSGYVAARICELFFKRSNKDF</sequence>
<keyword evidence="2" id="KW-0067">ATP-binding</keyword>
<dbReference type="InterPro" id="IPR014001">
    <property type="entry name" value="Helicase_ATP-bd"/>
</dbReference>
<name>A0A5M9QNU7_9HELI</name>
<keyword evidence="2" id="KW-0347">Helicase</keyword>
<evidence type="ECO:0000313" key="3">
    <source>
        <dbReference type="Proteomes" id="UP000323707"/>
    </source>
</evidence>
<organism evidence="2 3">
    <name type="scientific">Helicobacter canis</name>
    <dbReference type="NCBI Taxonomy" id="29419"/>
    <lineage>
        <taxon>Bacteria</taxon>
        <taxon>Pseudomonadati</taxon>
        <taxon>Campylobacterota</taxon>
        <taxon>Epsilonproteobacteria</taxon>
        <taxon>Campylobacterales</taxon>
        <taxon>Helicobacteraceae</taxon>
        <taxon>Helicobacter</taxon>
    </lineage>
</organism>
<gene>
    <name evidence="2" type="ORF">F4V45_05055</name>
</gene>
<dbReference type="GO" id="GO:0016787">
    <property type="term" value="F:hydrolase activity"/>
    <property type="evidence" value="ECO:0007669"/>
    <property type="project" value="InterPro"/>
</dbReference>
<evidence type="ECO:0000259" key="1">
    <source>
        <dbReference type="PROSITE" id="PS51192"/>
    </source>
</evidence>
<dbReference type="GO" id="GO:0004386">
    <property type="term" value="F:helicase activity"/>
    <property type="evidence" value="ECO:0007669"/>
    <property type="project" value="UniProtKB-KW"/>
</dbReference>
<keyword evidence="2" id="KW-0378">Hydrolase</keyword>
<proteinExistence type="predicted"/>
<dbReference type="InterPro" id="IPR006935">
    <property type="entry name" value="Helicase/UvrB_N"/>
</dbReference>
<dbReference type="PROSITE" id="PS51192">
    <property type="entry name" value="HELICASE_ATP_BIND_1"/>
    <property type="match status" value="1"/>
</dbReference>
<evidence type="ECO:0000313" key="2">
    <source>
        <dbReference type="EMBL" id="KAA8709637.1"/>
    </source>
</evidence>
<dbReference type="EMBL" id="VXKE01000014">
    <property type="protein sequence ID" value="KAA8709637.1"/>
    <property type="molecule type" value="Genomic_DNA"/>
</dbReference>
<dbReference type="InterPro" id="IPR027417">
    <property type="entry name" value="P-loop_NTPase"/>
</dbReference>
<dbReference type="Gene3D" id="3.40.50.300">
    <property type="entry name" value="P-loop containing nucleotide triphosphate hydrolases"/>
    <property type="match status" value="1"/>
</dbReference>
<keyword evidence="2" id="KW-0547">Nucleotide-binding</keyword>
<protein>
    <submittedName>
        <fullName evidence="2">DEAD/DEAH box helicase</fullName>
    </submittedName>
</protein>
<dbReference type="GO" id="GO:0005524">
    <property type="term" value="F:ATP binding"/>
    <property type="evidence" value="ECO:0007669"/>
    <property type="project" value="InterPro"/>
</dbReference>
<accession>A0A5M9QNU7</accession>
<dbReference type="RefSeq" id="WP_150337336.1">
    <property type="nucleotide sequence ID" value="NZ_JAERIX010000046.1"/>
</dbReference>